<gene>
    <name evidence="7" type="primary">cbiE</name>
    <name evidence="7" type="ORF">GC105_10840</name>
</gene>
<reference evidence="7 8" key="1">
    <citation type="submission" date="2019-10" db="EMBL/GenBank/DDBJ databases">
        <title>Alkalibaculum tamaniensis sp.nov., a new alkaliphilic acetogen, isolated on methoxylated aromatics from a mud volcano.</title>
        <authorList>
            <person name="Khomyakova M.A."/>
            <person name="Merkel A.Y."/>
            <person name="Bonch-Osmolovskaya E.A."/>
            <person name="Slobodkin A.I."/>
        </authorList>
    </citation>
    <scope>NUCLEOTIDE SEQUENCE [LARGE SCALE GENOMIC DNA]</scope>
    <source>
        <strain evidence="7 8">M08DMB</strain>
    </source>
</reference>
<dbReference type="InterPro" id="IPR050714">
    <property type="entry name" value="Cobalamin_biosynth_MTase"/>
</dbReference>
<dbReference type="GO" id="GO:0009236">
    <property type="term" value="P:cobalamin biosynthetic process"/>
    <property type="evidence" value="ECO:0007669"/>
    <property type="project" value="UniProtKB-UniPathway"/>
</dbReference>
<evidence type="ECO:0000256" key="2">
    <source>
        <dbReference type="ARBA" id="ARBA00022573"/>
    </source>
</evidence>
<dbReference type="Gene3D" id="3.40.1010.10">
    <property type="entry name" value="Cobalt-precorrin-4 Transmethylase, Domain 1"/>
    <property type="match status" value="1"/>
</dbReference>
<evidence type="ECO:0000259" key="6">
    <source>
        <dbReference type="Pfam" id="PF00590"/>
    </source>
</evidence>
<dbReference type="PANTHER" id="PTHR43182:SF1">
    <property type="entry name" value="COBALT-PRECORRIN-7 C(5)-METHYLTRANSFERASE"/>
    <property type="match status" value="1"/>
</dbReference>
<sequence>MYIDVIGIGPGNPDYILPIGMKKIYEADVLIGGQRNLEDINVLYKELIYIRNNLQEIINYIQNNYTKKKIAIVVSGDPGFHSMLAYLNKNTKGIDIVVTPGISSFTYFFSRLGMTWDDAILSSVHGEKKDYLQLIENNNKIAFLTDTKCTPKIMAQEMKKKGITHKKIYIGERLSYTNEKIHKLSIEEAAKYETDPLCVVVITNE</sequence>
<dbReference type="GO" id="GO:0032259">
    <property type="term" value="P:methylation"/>
    <property type="evidence" value="ECO:0007669"/>
    <property type="project" value="UniProtKB-KW"/>
</dbReference>
<dbReference type="Gene3D" id="3.30.950.10">
    <property type="entry name" value="Methyltransferase, Cobalt-precorrin-4 Transmethylase, Domain 2"/>
    <property type="match status" value="1"/>
</dbReference>
<evidence type="ECO:0000256" key="3">
    <source>
        <dbReference type="ARBA" id="ARBA00022603"/>
    </source>
</evidence>
<evidence type="ECO:0000256" key="5">
    <source>
        <dbReference type="ARBA" id="ARBA00022691"/>
    </source>
</evidence>
<organism evidence="7 8">
    <name type="scientific">Alkalibaculum sporogenes</name>
    <dbReference type="NCBI Taxonomy" id="2655001"/>
    <lineage>
        <taxon>Bacteria</taxon>
        <taxon>Bacillati</taxon>
        <taxon>Bacillota</taxon>
        <taxon>Clostridia</taxon>
        <taxon>Eubacteriales</taxon>
        <taxon>Eubacteriaceae</taxon>
        <taxon>Alkalibaculum</taxon>
    </lineage>
</organism>
<dbReference type="PANTHER" id="PTHR43182">
    <property type="entry name" value="COBALT-PRECORRIN-6B C(15)-METHYLTRANSFERASE (DECARBOXYLATING)"/>
    <property type="match status" value="1"/>
</dbReference>
<dbReference type="InterPro" id="IPR014776">
    <property type="entry name" value="4pyrrole_Mease_sub2"/>
</dbReference>
<keyword evidence="5" id="KW-0949">S-adenosyl-L-methionine</keyword>
<evidence type="ECO:0000256" key="4">
    <source>
        <dbReference type="ARBA" id="ARBA00022679"/>
    </source>
</evidence>
<dbReference type="InterPro" id="IPR014777">
    <property type="entry name" value="4pyrrole_Mease_sub1"/>
</dbReference>
<dbReference type="AlphaFoldDB" id="A0A6A7KA24"/>
<name>A0A6A7KA24_9FIRM</name>
<dbReference type="InterPro" id="IPR000878">
    <property type="entry name" value="4pyrrol_Mease"/>
</dbReference>
<dbReference type="NCBIfam" id="TIGR02467">
    <property type="entry name" value="CbiE"/>
    <property type="match status" value="1"/>
</dbReference>
<dbReference type="InterPro" id="IPR012818">
    <property type="entry name" value="CbiE"/>
</dbReference>
<dbReference type="Proteomes" id="UP000440004">
    <property type="component" value="Unassembled WGS sequence"/>
</dbReference>
<dbReference type="GO" id="GO:0008276">
    <property type="term" value="F:protein methyltransferase activity"/>
    <property type="evidence" value="ECO:0007669"/>
    <property type="project" value="InterPro"/>
</dbReference>
<comment type="pathway">
    <text evidence="1">Cofactor biosynthesis; adenosylcobalamin biosynthesis.</text>
</comment>
<dbReference type="RefSeq" id="WP_152804646.1">
    <property type="nucleotide sequence ID" value="NZ_WHNX01000016.1"/>
</dbReference>
<dbReference type="EMBL" id="WHNX01000016">
    <property type="protein sequence ID" value="MPW26284.1"/>
    <property type="molecule type" value="Genomic_DNA"/>
</dbReference>
<keyword evidence="2" id="KW-0169">Cobalamin biosynthesis</keyword>
<accession>A0A6A7KA24</accession>
<feature type="domain" description="Tetrapyrrole methylase" evidence="6">
    <location>
        <begin position="5"/>
        <end position="189"/>
    </location>
</feature>
<dbReference type="SUPFAM" id="SSF53790">
    <property type="entry name" value="Tetrapyrrole methylase"/>
    <property type="match status" value="1"/>
</dbReference>
<keyword evidence="4 7" id="KW-0808">Transferase</keyword>
<evidence type="ECO:0000313" key="7">
    <source>
        <dbReference type="EMBL" id="MPW26284.1"/>
    </source>
</evidence>
<protein>
    <submittedName>
        <fullName evidence="7">Precorrin-6y C5,15-methyltransferase (Decarboxylating) subunit CbiE</fullName>
    </submittedName>
</protein>
<comment type="caution">
    <text evidence="7">The sequence shown here is derived from an EMBL/GenBank/DDBJ whole genome shotgun (WGS) entry which is preliminary data.</text>
</comment>
<proteinExistence type="predicted"/>
<evidence type="ECO:0000313" key="8">
    <source>
        <dbReference type="Proteomes" id="UP000440004"/>
    </source>
</evidence>
<keyword evidence="8" id="KW-1185">Reference proteome</keyword>
<dbReference type="Pfam" id="PF00590">
    <property type="entry name" value="TP_methylase"/>
    <property type="match status" value="1"/>
</dbReference>
<dbReference type="UniPathway" id="UPA00148"/>
<evidence type="ECO:0000256" key="1">
    <source>
        <dbReference type="ARBA" id="ARBA00004953"/>
    </source>
</evidence>
<dbReference type="CDD" id="cd11644">
    <property type="entry name" value="Precorrin-6Y-MT"/>
    <property type="match status" value="1"/>
</dbReference>
<keyword evidence="3 7" id="KW-0489">Methyltransferase</keyword>
<dbReference type="InterPro" id="IPR035996">
    <property type="entry name" value="4pyrrol_Methylase_sf"/>
</dbReference>